<evidence type="ECO:0000313" key="1">
    <source>
        <dbReference type="EMBL" id="GAI67134.1"/>
    </source>
</evidence>
<accession>X1SH94</accession>
<reference evidence="1" key="1">
    <citation type="journal article" date="2014" name="Front. Microbiol.">
        <title>High frequency of phylogenetically diverse reductive dehalogenase-homologous genes in deep subseafloor sedimentary metagenomes.</title>
        <authorList>
            <person name="Kawai M."/>
            <person name="Futagami T."/>
            <person name="Toyoda A."/>
            <person name="Takaki Y."/>
            <person name="Nishi S."/>
            <person name="Hori S."/>
            <person name="Arai W."/>
            <person name="Tsubouchi T."/>
            <person name="Morono Y."/>
            <person name="Uchiyama I."/>
            <person name="Ito T."/>
            <person name="Fujiyama A."/>
            <person name="Inagaki F."/>
            <person name="Takami H."/>
        </authorList>
    </citation>
    <scope>NUCLEOTIDE SEQUENCE</scope>
    <source>
        <strain evidence="1">Expedition CK06-06</strain>
    </source>
</reference>
<feature type="non-terminal residue" evidence="1">
    <location>
        <position position="1"/>
    </location>
</feature>
<organism evidence="1">
    <name type="scientific">marine sediment metagenome</name>
    <dbReference type="NCBI Taxonomy" id="412755"/>
    <lineage>
        <taxon>unclassified sequences</taxon>
        <taxon>metagenomes</taxon>
        <taxon>ecological metagenomes</taxon>
    </lineage>
</organism>
<proteinExistence type="predicted"/>
<sequence>PQSLQSDVVDQLIESREKAEAIERLFGDLEEQQR</sequence>
<comment type="caution">
    <text evidence="1">The sequence shown here is derived from an EMBL/GenBank/DDBJ whole genome shotgun (WGS) entry which is preliminary data.</text>
</comment>
<name>X1SH94_9ZZZZ</name>
<dbReference type="AlphaFoldDB" id="X1SH94"/>
<dbReference type="EMBL" id="BARW01002077">
    <property type="protein sequence ID" value="GAI67134.1"/>
    <property type="molecule type" value="Genomic_DNA"/>
</dbReference>
<protein>
    <submittedName>
        <fullName evidence="1">Uncharacterized protein</fullName>
    </submittedName>
</protein>
<gene>
    <name evidence="1" type="ORF">S12H4_06052</name>
</gene>